<dbReference type="PRINTS" id="PR00420">
    <property type="entry name" value="RNGMNOXGNASE"/>
</dbReference>
<keyword evidence="2" id="KW-0285">Flavoprotein</keyword>
<evidence type="ECO:0000313" key="6">
    <source>
        <dbReference type="Proteomes" id="UP000241118"/>
    </source>
</evidence>
<dbReference type="EMBL" id="PYAX01000002">
    <property type="protein sequence ID" value="PSL57354.1"/>
    <property type="molecule type" value="Genomic_DNA"/>
</dbReference>
<dbReference type="GO" id="GO:0071949">
    <property type="term" value="F:FAD binding"/>
    <property type="evidence" value="ECO:0007669"/>
    <property type="project" value="InterPro"/>
</dbReference>
<dbReference type="Pfam" id="PF21274">
    <property type="entry name" value="Rng_hyd_C"/>
    <property type="match status" value="1"/>
</dbReference>
<dbReference type="GO" id="GO:0016709">
    <property type="term" value="F:oxidoreductase activity, acting on paired donors, with incorporation or reduction of molecular oxygen, NAD(P)H as one donor, and incorporation of one atom of oxygen"/>
    <property type="evidence" value="ECO:0007669"/>
    <property type="project" value="UniProtKB-ARBA"/>
</dbReference>
<dbReference type="PANTHER" id="PTHR43004">
    <property type="entry name" value="TRK SYSTEM POTASSIUM UPTAKE PROTEIN"/>
    <property type="match status" value="1"/>
</dbReference>
<protein>
    <submittedName>
        <fullName evidence="5">4,5-epoxidase</fullName>
    </submittedName>
</protein>
<dbReference type="Gene3D" id="3.40.30.120">
    <property type="match status" value="1"/>
</dbReference>
<dbReference type="Pfam" id="PF01494">
    <property type="entry name" value="FAD_binding_3"/>
    <property type="match status" value="1"/>
</dbReference>
<evidence type="ECO:0000256" key="3">
    <source>
        <dbReference type="ARBA" id="ARBA00022827"/>
    </source>
</evidence>
<dbReference type="Gene3D" id="3.50.50.60">
    <property type="entry name" value="FAD/NAD(P)-binding domain"/>
    <property type="match status" value="1"/>
</dbReference>
<dbReference type="InterPro" id="IPR002938">
    <property type="entry name" value="FAD-bd"/>
</dbReference>
<name>A0A2P8IFX2_SACCR</name>
<evidence type="ECO:0000256" key="2">
    <source>
        <dbReference type="ARBA" id="ARBA00022630"/>
    </source>
</evidence>
<dbReference type="AlphaFoldDB" id="A0A2P8IFX2"/>
<evidence type="ECO:0000256" key="1">
    <source>
        <dbReference type="ARBA" id="ARBA00001974"/>
    </source>
</evidence>
<accession>A0A2P8IFX2</accession>
<sequence length="464" mass="49361">MSVVVVGAGPSGLAAACALRLHGVPVRVVDAAPAPATTSRALGLQPRGSEVLERLGALGDLPARAVGIRRVIVHVGGRRSGELLVGHPTALVRRPGLLVSQAEVEAGLRARLADLGVRVEWDTAVTGLDQDGRRVTLTTSAGPVATDWVIGCDGAHSAVRKAAGIDFPGVALVEGFVLGDVRTDMPVPRDSVGVWVRGGEMFAAFPLPGGVWRFMAPAPGTSVQDVPEFLTRAAHRHAGARVPAGESWLWVSVFRIHRRLASTYRRGRILLAGDAAHIHSPFGGQGMNTGLGDAENLAWRLALVASGRAGKRLLDGYEAERRPVAEEVLGATSGLTGLVLGESQAARLVRDRVLFPLLGLRPVEKLIWEQASQLKASYARSPFGRRPRVGDRVPEFAAADRFGWTLVSPRDEDCAAVARDLLGDARHVHRDGDALLVRPDGHLAWRGKPEPAALRRALAVMLDR</sequence>
<keyword evidence="6" id="KW-1185">Reference proteome</keyword>
<dbReference type="RefSeq" id="WP_106614309.1">
    <property type="nucleotide sequence ID" value="NZ_PYAX01000002.1"/>
</dbReference>
<dbReference type="Gene3D" id="3.30.70.2450">
    <property type="match status" value="1"/>
</dbReference>
<reference evidence="5 6" key="1">
    <citation type="submission" date="2018-03" db="EMBL/GenBank/DDBJ databases">
        <title>Genomic Encyclopedia of Type Strains, Phase III (KMG-III): the genomes of soil and plant-associated and newly described type strains.</title>
        <authorList>
            <person name="Whitman W."/>
        </authorList>
    </citation>
    <scope>NUCLEOTIDE SEQUENCE [LARGE SCALE GENOMIC DNA]</scope>
    <source>
        <strain evidence="5 6">CGMCC 4.7097</strain>
    </source>
</reference>
<feature type="domain" description="FAD-binding" evidence="4">
    <location>
        <begin position="2"/>
        <end position="329"/>
    </location>
</feature>
<evidence type="ECO:0000259" key="4">
    <source>
        <dbReference type="Pfam" id="PF01494"/>
    </source>
</evidence>
<dbReference type="SUPFAM" id="SSF51905">
    <property type="entry name" value="FAD/NAD(P)-binding domain"/>
    <property type="match status" value="1"/>
</dbReference>
<organism evidence="5 6">
    <name type="scientific">Saccharothrix carnea</name>
    <dbReference type="NCBI Taxonomy" id="1280637"/>
    <lineage>
        <taxon>Bacteria</taxon>
        <taxon>Bacillati</taxon>
        <taxon>Actinomycetota</taxon>
        <taxon>Actinomycetes</taxon>
        <taxon>Pseudonocardiales</taxon>
        <taxon>Pseudonocardiaceae</taxon>
        <taxon>Saccharothrix</taxon>
    </lineage>
</organism>
<comment type="caution">
    <text evidence="5">The sequence shown here is derived from an EMBL/GenBank/DDBJ whole genome shotgun (WGS) entry which is preliminary data.</text>
</comment>
<evidence type="ECO:0000313" key="5">
    <source>
        <dbReference type="EMBL" id="PSL57354.1"/>
    </source>
</evidence>
<dbReference type="OrthoDB" id="8670884at2"/>
<keyword evidence="3" id="KW-0274">FAD</keyword>
<dbReference type="InterPro" id="IPR036188">
    <property type="entry name" value="FAD/NAD-bd_sf"/>
</dbReference>
<proteinExistence type="predicted"/>
<dbReference type="PANTHER" id="PTHR43004:SF19">
    <property type="entry name" value="BINDING MONOOXYGENASE, PUTATIVE (JCVI)-RELATED"/>
    <property type="match status" value="1"/>
</dbReference>
<dbReference type="Proteomes" id="UP000241118">
    <property type="component" value="Unassembled WGS sequence"/>
</dbReference>
<gene>
    <name evidence="5" type="ORF">B0I31_102332</name>
</gene>
<dbReference type="InterPro" id="IPR050641">
    <property type="entry name" value="RIFMO-like"/>
</dbReference>
<comment type="cofactor">
    <cofactor evidence="1">
        <name>FAD</name>
        <dbReference type="ChEBI" id="CHEBI:57692"/>
    </cofactor>
</comment>